<accession>A0A378RMJ3</accession>
<dbReference type="Gene3D" id="3.40.50.450">
    <property type="match status" value="1"/>
</dbReference>
<protein>
    <submittedName>
        <fullName evidence="1">Nucleoside 2-deoxyribosyltransferase</fullName>
    </submittedName>
</protein>
<dbReference type="InterPro" id="IPR007710">
    <property type="entry name" value="Nucleoside_deoxyribTrfase"/>
</dbReference>
<evidence type="ECO:0000313" key="2">
    <source>
        <dbReference type="Proteomes" id="UP000255024"/>
    </source>
</evidence>
<gene>
    <name evidence="1" type="ORF">NCTC11179_01476</name>
</gene>
<dbReference type="GO" id="GO:0016740">
    <property type="term" value="F:transferase activity"/>
    <property type="evidence" value="ECO:0007669"/>
    <property type="project" value="UniProtKB-KW"/>
</dbReference>
<keyword evidence="2" id="KW-1185">Reference proteome</keyword>
<name>A0A378RMJ3_MYROD</name>
<evidence type="ECO:0000313" key="1">
    <source>
        <dbReference type="EMBL" id="STZ27938.1"/>
    </source>
</evidence>
<sequence length="137" mass="15662">MNNQVYISCSFALRKALEPELQTMKDVLLSYQYQPWVFVEHYTFTAQQEKEMMQQAMQDIENSAFLLAETTDKGIGIGIEAGYAKALKKPVVYLRKQTAEHATTLSGLSDYQIVYQDITDLANKLEEVMKALRKKKG</sequence>
<dbReference type="SUPFAM" id="SSF52309">
    <property type="entry name" value="N-(deoxy)ribosyltransferase-like"/>
    <property type="match status" value="1"/>
</dbReference>
<organism evidence="1 2">
    <name type="scientific">Myroides odoratus</name>
    <name type="common">Flavobacterium odoratum</name>
    <dbReference type="NCBI Taxonomy" id="256"/>
    <lineage>
        <taxon>Bacteria</taxon>
        <taxon>Pseudomonadati</taxon>
        <taxon>Bacteroidota</taxon>
        <taxon>Flavobacteriia</taxon>
        <taxon>Flavobacteriales</taxon>
        <taxon>Flavobacteriaceae</taxon>
        <taxon>Myroides</taxon>
    </lineage>
</organism>
<reference evidence="1 2" key="1">
    <citation type="submission" date="2018-06" db="EMBL/GenBank/DDBJ databases">
        <authorList>
            <consortium name="Pathogen Informatics"/>
            <person name="Doyle S."/>
        </authorList>
    </citation>
    <scope>NUCLEOTIDE SEQUENCE [LARGE SCALE GENOMIC DNA]</scope>
    <source>
        <strain evidence="1 2">NCTC11179</strain>
    </source>
</reference>
<dbReference type="AlphaFoldDB" id="A0A378RMJ3"/>
<proteinExistence type="predicted"/>
<dbReference type="Proteomes" id="UP000255024">
    <property type="component" value="Unassembled WGS sequence"/>
</dbReference>
<keyword evidence="1" id="KW-0808">Transferase</keyword>
<dbReference type="EMBL" id="UGQL01000001">
    <property type="protein sequence ID" value="STZ27938.1"/>
    <property type="molecule type" value="Genomic_DNA"/>
</dbReference>
<dbReference type="Pfam" id="PF05014">
    <property type="entry name" value="Nuc_deoxyrib_tr"/>
    <property type="match status" value="1"/>
</dbReference>